<organism evidence="2 3">
    <name type="scientific">Dipteronia dyeriana</name>
    <dbReference type="NCBI Taxonomy" id="168575"/>
    <lineage>
        <taxon>Eukaryota</taxon>
        <taxon>Viridiplantae</taxon>
        <taxon>Streptophyta</taxon>
        <taxon>Embryophyta</taxon>
        <taxon>Tracheophyta</taxon>
        <taxon>Spermatophyta</taxon>
        <taxon>Magnoliopsida</taxon>
        <taxon>eudicotyledons</taxon>
        <taxon>Gunneridae</taxon>
        <taxon>Pentapetalae</taxon>
        <taxon>rosids</taxon>
        <taxon>malvids</taxon>
        <taxon>Sapindales</taxon>
        <taxon>Sapindaceae</taxon>
        <taxon>Hippocastanoideae</taxon>
        <taxon>Acereae</taxon>
        <taxon>Dipteronia</taxon>
    </lineage>
</organism>
<feature type="domain" description="Reverse transcriptase zinc-binding" evidence="1">
    <location>
        <begin position="49"/>
        <end position="139"/>
    </location>
</feature>
<evidence type="ECO:0000259" key="1">
    <source>
        <dbReference type="Pfam" id="PF13966"/>
    </source>
</evidence>
<evidence type="ECO:0000313" key="2">
    <source>
        <dbReference type="EMBL" id="KAK2636707.1"/>
    </source>
</evidence>
<accession>A0AAD9WNH9</accession>
<dbReference type="InterPro" id="IPR026960">
    <property type="entry name" value="RVT-Znf"/>
</dbReference>
<gene>
    <name evidence="2" type="ORF">Ddye_031499</name>
</gene>
<dbReference type="Proteomes" id="UP001280121">
    <property type="component" value="Unassembled WGS sequence"/>
</dbReference>
<dbReference type="AlphaFoldDB" id="A0AAD9WNH9"/>
<reference evidence="2" key="1">
    <citation type="journal article" date="2023" name="Plant J.">
        <title>Genome sequences and population genomics provide insights into the demographic history, inbreeding, and mutation load of two 'living fossil' tree species of Dipteronia.</title>
        <authorList>
            <person name="Feng Y."/>
            <person name="Comes H.P."/>
            <person name="Chen J."/>
            <person name="Zhu S."/>
            <person name="Lu R."/>
            <person name="Zhang X."/>
            <person name="Li P."/>
            <person name="Qiu J."/>
            <person name="Olsen K.M."/>
            <person name="Qiu Y."/>
        </authorList>
    </citation>
    <scope>NUCLEOTIDE SEQUENCE</scope>
    <source>
        <strain evidence="2">KIB01</strain>
    </source>
</reference>
<comment type="caution">
    <text evidence="2">The sequence shown here is derived from an EMBL/GenBank/DDBJ whole genome shotgun (WGS) entry which is preliminary data.</text>
</comment>
<dbReference type="EMBL" id="JANJYI010000009">
    <property type="protein sequence ID" value="KAK2636707.1"/>
    <property type="molecule type" value="Genomic_DNA"/>
</dbReference>
<protein>
    <recommendedName>
        <fullName evidence="1">Reverse transcriptase zinc-binding domain-containing protein</fullName>
    </recommendedName>
</protein>
<proteinExistence type="predicted"/>
<sequence>MTPGIFSWDDDILQDIFNARDRGLVHQIPLSRRNIEDKLFWHHDNKGIYSVKSAYRYLTTDLANLNHFNSISLWKQLWALKIPPKVKNFVWRLCNNCLPTKDVLIQRHVDVDTMCPVCSSEPESALHTFTRCQFAQDCWSLSSLQVSSGNPSNMVSWLCNVFIKGPTDSISLCCMILWCLWRNRNEILWNNKRQRIPSLLNLASSFLFQWQSAK</sequence>
<dbReference type="Pfam" id="PF13966">
    <property type="entry name" value="zf-RVT"/>
    <property type="match status" value="1"/>
</dbReference>
<keyword evidence="3" id="KW-1185">Reference proteome</keyword>
<evidence type="ECO:0000313" key="3">
    <source>
        <dbReference type="Proteomes" id="UP001280121"/>
    </source>
</evidence>
<name>A0AAD9WNH9_9ROSI</name>